<dbReference type="Gene3D" id="3.40.50.450">
    <property type="match status" value="1"/>
</dbReference>
<dbReference type="AlphaFoldDB" id="A0A2T2WDM3"/>
<dbReference type="GO" id="GO:0042802">
    <property type="term" value="F:identical protein binding"/>
    <property type="evidence" value="ECO:0007669"/>
    <property type="project" value="TreeGrafter"/>
</dbReference>
<dbReference type="UniPathway" id="UPA00109">
    <property type="reaction ID" value="UER00182"/>
</dbReference>
<dbReference type="GO" id="GO:0061621">
    <property type="term" value="P:canonical glycolysis"/>
    <property type="evidence" value="ECO:0007669"/>
    <property type="project" value="TreeGrafter"/>
</dbReference>
<dbReference type="PIRSF" id="PIRSF000532">
    <property type="entry name" value="ATP_PFK_prok"/>
    <property type="match status" value="1"/>
</dbReference>
<evidence type="ECO:0000256" key="15">
    <source>
        <dbReference type="ARBA" id="ARBA00038478"/>
    </source>
</evidence>
<dbReference type="GO" id="GO:0003872">
    <property type="term" value="F:6-phosphofructokinase activity"/>
    <property type="evidence" value="ECO:0007669"/>
    <property type="project" value="UniProtKB-EC"/>
</dbReference>
<comment type="pathway">
    <text evidence="4">Carbohydrate degradation; glycolysis; D-glyceraldehyde 3-phosphate and glycerone phosphate from D-glucose: step 3/4.</text>
</comment>
<organism evidence="18 19">
    <name type="scientific">Sulfobacillus acidophilus</name>
    <dbReference type="NCBI Taxonomy" id="53633"/>
    <lineage>
        <taxon>Bacteria</taxon>
        <taxon>Bacillati</taxon>
        <taxon>Bacillota</taxon>
        <taxon>Clostridia</taxon>
        <taxon>Eubacteriales</taxon>
        <taxon>Clostridiales Family XVII. Incertae Sedis</taxon>
        <taxon>Sulfobacillus</taxon>
    </lineage>
</organism>
<evidence type="ECO:0000256" key="10">
    <source>
        <dbReference type="ARBA" id="ARBA00022741"/>
    </source>
</evidence>
<sequence>MNLAILTSGGDAPGMNAAIRAFVRRGLADNHTTWGIPRGFEGLVRGEPEALTAASVANILMTGGTILKTSRFLDFHQPDVRAAALHALGQWGIDGLIVIGGNGSLSGAFELNRAGAPIIGIPASIDNDIALTEYSLGFDTAVNNIVASIDKIRDTASAHERIFVVQVMGNQSGTLAIAAGLACGAEAIMIPERASDYDEIADRLRATYARGKRHSFIVVAEGAGSAQTVAQEIAQRTGQEAKWVVLGHTQRGGPPTAHDRIMAALFANHAVDLLASGTHGVMVRAHAGSIDSIPLAAVIDAEREPPLDWQDLAEILAR</sequence>
<evidence type="ECO:0000256" key="6">
    <source>
        <dbReference type="ARBA" id="ARBA00022490"/>
    </source>
</evidence>
<evidence type="ECO:0000259" key="17">
    <source>
        <dbReference type="Pfam" id="PF00365"/>
    </source>
</evidence>
<dbReference type="GO" id="GO:0005524">
    <property type="term" value="F:ATP binding"/>
    <property type="evidence" value="ECO:0007669"/>
    <property type="project" value="UniProtKB-KW"/>
</dbReference>
<dbReference type="GO" id="GO:0070095">
    <property type="term" value="F:fructose-6-phosphate binding"/>
    <property type="evidence" value="ECO:0007669"/>
    <property type="project" value="TreeGrafter"/>
</dbReference>
<dbReference type="InterPro" id="IPR000023">
    <property type="entry name" value="Phosphofructokinase_dom"/>
</dbReference>
<dbReference type="InterPro" id="IPR035966">
    <property type="entry name" value="PKF_sf"/>
</dbReference>
<comment type="cofactor">
    <cofactor evidence="1">
        <name>Mg(2+)</name>
        <dbReference type="ChEBI" id="CHEBI:18420"/>
    </cofactor>
</comment>
<keyword evidence="14" id="KW-0324">Glycolysis</keyword>
<dbReference type="EC" id="2.7.1.11" evidence="5"/>
<gene>
    <name evidence="18" type="ORF">C7B45_15375</name>
</gene>
<keyword evidence="8 18" id="KW-0808">Transferase</keyword>
<protein>
    <recommendedName>
        <fullName evidence="5">6-phosphofructokinase</fullName>
        <ecNumber evidence="5">2.7.1.11</ecNumber>
    </recommendedName>
</protein>
<evidence type="ECO:0000313" key="19">
    <source>
        <dbReference type="Proteomes" id="UP000241848"/>
    </source>
</evidence>
<feature type="domain" description="Phosphofructokinase" evidence="17">
    <location>
        <begin position="3"/>
        <end position="274"/>
    </location>
</feature>
<name>A0A2T2WDM3_9FIRM</name>
<keyword evidence="12" id="KW-0067">ATP-binding</keyword>
<dbReference type="PANTHER" id="PTHR13697">
    <property type="entry name" value="PHOSPHOFRUCTOKINASE"/>
    <property type="match status" value="1"/>
</dbReference>
<keyword evidence="6" id="KW-0963">Cytoplasm</keyword>
<dbReference type="InterPro" id="IPR012003">
    <property type="entry name" value="ATP_PFK_prok-type"/>
</dbReference>
<accession>A0A2T2WDM3</accession>
<dbReference type="InterPro" id="IPR015912">
    <property type="entry name" value="Phosphofructokinase_CS"/>
</dbReference>
<comment type="catalytic activity">
    <reaction evidence="16">
        <text>beta-D-fructose 6-phosphate + ATP = beta-D-fructose 1,6-bisphosphate + ADP + H(+)</text>
        <dbReference type="Rhea" id="RHEA:16109"/>
        <dbReference type="ChEBI" id="CHEBI:15378"/>
        <dbReference type="ChEBI" id="CHEBI:30616"/>
        <dbReference type="ChEBI" id="CHEBI:32966"/>
        <dbReference type="ChEBI" id="CHEBI:57634"/>
        <dbReference type="ChEBI" id="CHEBI:456216"/>
        <dbReference type="EC" id="2.7.1.11"/>
    </reaction>
</comment>
<evidence type="ECO:0000256" key="3">
    <source>
        <dbReference type="ARBA" id="ARBA00004496"/>
    </source>
</evidence>
<evidence type="ECO:0000256" key="5">
    <source>
        <dbReference type="ARBA" id="ARBA00012055"/>
    </source>
</evidence>
<keyword evidence="9" id="KW-0479">Metal-binding</keyword>
<comment type="function">
    <text evidence="2">Catalyzes the phosphorylation of D-fructose 6-phosphate to fructose 1,6-bisphosphate by ATP, the first committing step of glycolysis.</text>
</comment>
<dbReference type="GO" id="GO:0030388">
    <property type="term" value="P:fructose 1,6-bisphosphate metabolic process"/>
    <property type="evidence" value="ECO:0007669"/>
    <property type="project" value="TreeGrafter"/>
</dbReference>
<dbReference type="NCBIfam" id="NF002872">
    <property type="entry name" value="PRK03202.1"/>
    <property type="match status" value="1"/>
</dbReference>
<dbReference type="PANTHER" id="PTHR13697:SF4">
    <property type="entry name" value="ATP-DEPENDENT 6-PHOSPHOFRUCTOKINASE"/>
    <property type="match status" value="1"/>
</dbReference>
<evidence type="ECO:0000313" key="18">
    <source>
        <dbReference type="EMBL" id="PSR20337.1"/>
    </source>
</evidence>
<dbReference type="GO" id="GO:0006002">
    <property type="term" value="P:fructose 6-phosphate metabolic process"/>
    <property type="evidence" value="ECO:0007669"/>
    <property type="project" value="InterPro"/>
</dbReference>
<dbReference type="InterPro" id="IPR022953">
    <property type="entry name" value="ATP_PFK"/>
</dbReference>
<dbReference type="Gene3D" id="3.40.50.460">
    <property type="entry name" value="Phosphofructokinase domain"/>
    <property type="match status" value="1"/>
</dbReference>
<evidence type="ECO:0000256" key="4">
    <source>
        <dbReference type="ARBA" id="ARBA00004679"/>
    </source>
</evidence>
<dbReference type="Proteomes" id="UP000241848">
    <property type="component" value="Unassembled WGS sequence"/>
</dbReference>
<dbReference type="GO" id="GO:0048029">
    <property type="term" value="F:monosaccharide binding"/>
    <property type="evidence" value="ECO:0007669"/>
    <property type="project" value="TreeGrafter"/>
</dbReference>
<dbReference type="PROSITE" id="PS00433">
    <property type="entry name" value="PHOSPHOFRUCTOKINASE"/>
    <property type="match status" value="1"/>
</dbReference>
<evidence type="ECO:0000256" key="8">
    <source>
        <dbReference type="ARBA" id="ARBA00022679"/>
    </source>
</evidence>
<evidence type="ECO:0000256" key="2">
    <source>
        <dbReference type="ARBA" id="ARBA00002659"/>
    </source>
</evidence>
<comment type="caution">
    <text evidence="18">The sequence shown here is derived from an EMBL/GenBank/DDBJ whole genome shotgun (WGS) entry which is preliminary data.</text>
</comment>
<comment type="subcellular location">
    <subcellularLocation>
        <location evidence="3">Cytoplasm</location>
    </subcellularLocation>
</comment>
<keyword evidence="13" id="KW-0460">Magnesium</keyword>
<dbReference type="PRINTS" id="PR00476">
    <property type="entry name" value="PHFRCTKINASE"/>
</dbReference>
<evidence type="ECO:0000256" key="16">
    <source>
        <dbReference type="ARBA" id="ARBA00048070"/>
    </source>
</evidence>
<evidence type="ECO:0000256" key="7">
    <source>
        <dbReference type="ARBA" id="ARBA00022533"/>
    </source>
</evidence>
<keyword evidence="11 18" id="KW-0418">Kinase</keyword>
<dbReference type="GO" id="GO:0046872">
    <property type="term" value="F:metal ion binding"/>
    <property type="evidence" value="ECO:0007669"/>
    <property type="project" value="UniProtKB-KW"/>
</dbReference>
<evidence type="ECO:0000256" key="13">
    <source>
        <dbReference type="ARBA" id="ARBA00022842"/>
    </source>
</evidence>
<evidence type="ECO:0000256" key="9">
    <source>
        <dbReference type="ARBA" id="ARBA00022723"/>
    </source>
</evidence>
<keyword evidence="7" id="KW-0021">Allosteric enzyme</keyword>
<evidence type="ECO:0000256" key="1">
    <source>
        <dbReference type="ARBA" id="ARBA00001946"/>
    </source>
</evidence>
<evidence type="ECO:0000256" key="12">
    <source>
        <dbReference type="ARBA" id="ARBA00022840"/>
    </source>
</evidence>
<dbReference type="SUPFAM" id="SSF53784">
    <property type="entry name" value="Phosphofructokinase"/>
    <property type="match status" value="1"/>
</dbReference>
<evidence type="ECO:0000256" key="14">
    <source>
        <dbReference type="ARBA" id="ARBA00023152"/>
    </source>
</evidence>
<dbReference type="EMBL" id="PXYV01000068">
    <property type="protein sequence ID" value="PSR20337.1"/>
    <property type="molecule type" value="Genomic_DNA"/>
</dbReference>
<reference evidence="18 19" key="1">
    <citation type="journal article" date="2014" name="BMC Genomics">
        <title>Comparison of environmental and isolate Sulfobacillus genomes reveals diverse carbon, sulfur, nitrogen, and hydrogen metabolisms.</title>
        <authorList>
            <person name="Justice N.B."/>
            <person name="Norman A."/>
            <person name="Brown C.T."/>
            <person name="Singh A."/>
            <person name="Thomas B.C."/>
            <person name="Banfield J.F."/>
        </authorList>
    </citation>
    <scope>NUCLEOTIDE SEQUENCE [LARGE SCALE GENOMIC DNA]</scope>
    <source>
        <strain evidence="18">AMDSBA3</strain>
    </source>
</reference>
<evidence type="ECO:0000256" key="11">
    <source>
        <dbReference type="ARBA" id="ARBA00022777"/>
    </source>
</evidence>
<dbReference type="GO" id="GO:0016208">
    <property type="term" value="F:AMP binding"/>
    <property type="evidence" value="ECO:0007669"/>
    <property type="project" value="TreeGrafter"/>
</dbReference>
<comment type="similarity">
    <text evidence="15">Belongs to the phosphofructokinase type A (PFKA) family.</text>
</comment>
<dbReference type="FunFam" id="3.40.50.460:FF:000002">
    <property type="entry name" value="ATP-dependent 6-phosphofructokinase"/>
    <property type="match status" value="1"/>
</dbReference>
<dbReference type="Pfam" id="PF00365">
    <property type="entry name" value="PFK"/>
    <property type="match status" value="1"/>
</dbReference>
<proteinExistence type="inferred from homology"/>
<dbReference type="GO" id="GO:0005945">
    <property type="term" value="C:6-phosphofructokinase complex"/>
    <property type="evidence" value="ECO:0007669"/>
    <property type="project" value="TreeGrafter"/>
</dbReference>
<keyword evidence="10" id="KW-0547">Nucleotide-binding</keyword>